<keyword evidence="3" id="KW-1185">Reference proteome</keyword>
<evidence type="ECO:0000313" key="3">
    <source>
        <dbReference type="Proteomes" id="UP000728032"/>
    </source>
</evidence>
<organism evidence="2">
    <name type="scientific">Oppiella nova</name>
    <dbReference type="NCBI Taxonomy" id="334625"/>
    <lineage>
        <taxon>Eukaryota</taxon>
        <taxon>Metazoa</taxon>
        <taxon>Ecdysozoa</taxon>
        <taxon>Arthropoda</taxon>
        <taxon>Chelicerata</taxon>
        <taxon>Arachnida</taxon>
        <taxon>Acari</taxon>
        <taxon>Acariformes</taxon>
        <taxon>Sarcoptiformes</taxon>
        <taxon>Oribatida</taxon>
        <taxon>Brachypylina</taxon>
        <taxon>Oppioidea</taxon>
        <taxon>Oppiidae</taxon>
        <taxon>Oppiella</taxon>
    </lineage>
</organism>
<dbReference type="OrthoDB" id="6421476at2759"/>
<evidence type="ECO:0000256" key="1">
    <source>
        <dbReference type="SAM" id="Phobius"/>
    </source>
</evidence>
<feature type="transmembrane region" description="Helical" evidence="1">
    <location>
        <begin position="73"/>
        <end position="96"/>
    </location>
</feature>
<reference evidence="2" key="1">
    <citation type="submission" date="2020-11" db="EMBL/GenBank/DDBJ databases">
        <authorList>
            <person name="Tran Van P."/>
        </authorList>
    </citation>
    <scope>NUCLEOTIDE SEQUENCE</scope>
</reference>
<dbReference type="Proteomes" id="UP000728032">
    <property type="component" value="Unassembled WGS sequence"/>
</dbReference>
<protein>
    <submittedName>
        <fullName evidence="2">Uncharacterized protein</fullName>
    </submittedName>
</protein>
<proteinExistence type="predicted"/>
<sequence length="139" mass="15817">MSCGFFGSDSSVDFDNISHEFRPQRQLRLICGYNSWQWLFLILATIQVSAIVIYTALELDSLLNHSQLMDTSFVINVIILTRLCVSISFTSVMVIVSRCVNHFSQEYSIIGVAPALISMYKNQCYFQILLKLDFLNSVS</sequence>
<dbReference type="EMBL" id="OC928864">
    <property type="protein sequence ID" value="CAD7657974.1"/>
    <property type="molecule type" value="Genomic_DNA"/>
</dbReference>
<feature type="transmembrane region" description="Helical" evidence="1">
    <location>
        <begin position="38"/>
        <end position="57"/>
    </location>
</feature>
<keyword evidence="1" id="KW-1133">Transmembrane helix</keyword>
<keyword evidence="1" id="KW-0812">Transmembrane</keyword>
<dbReference type="AlphaFoldDB" id="A0A7R9QUT9"/>
<dbReference type="EMBL" id="CAJPVJ010014039">
    <property type="protein sequence ID" value="CAG2175160.1"/>
    <property type="molecule type" value="Genomic_DNA"/>
</dbReference>
<gene>
    <name evidence="2" type="ORF">ONB1V03_LOCUS14599</name>
</gene>
<name>A0A7R9QUT9_9ACAR</name>
<accession>A0A7R9QUT9</accession>
<evidence type="ECO:0000313" key="2">
    <source>
        <dbReference type="EMBL" id="CAD7657974.1"/>
    </source>
</evidence>
<keyword evidence="1" id="KW-0472">Membrane</keyword>
<feature type="non-terminal residue" evidence="2">
    <location>
        <position position="139"/>
    </location>
</feature>